<evidence type="ECO:0000259" key="2">
    <source>
        <dbReference type="Pfam" id="PF14760"/>
    </source>
</evidence>
<keyword evidence="5" id="KW-1185">Reference proteome</keyword>
<gene>
    <name evidence="3" type="primary">rnk</name>
    <name evidence="4" type="ORF">CC99x_007020</name>
    <name evidence="3" type="ORF">CC99x_01664</name>
</gene>
<dbReference type="AlphaFoldDB" id="A0A0Q9YN10"/>
<dbReference type="Gene3D" id="1.10.286.20">
    <property type="match status" value="1"/>
</dbReference>
<proteinExistence type="predicted"/>
<dbReference type="EMBL" id="LKHV02000001">
    <property type="protein sequence ID" value="MCS5708657.1"/>
    <property type="molecule type" value="Genomic_DNA"/>
</dbReference>
<dbReference type="GO" id="GO:0032784">
    <property type="term" value="P:regulation of DNA-templated transcription elongation"/>
    <property type="evidence" value="ECO:0007669"/>
    <property type="project" value="InterPro"/>
</dbReference>
<dbReference type="PANTHER" id="PTHR30437">
    <property type="entry name" value="TRANSCRIPTION ELONGATION FACTOR GREA"/>
    <property type="match status" value="1"/>
</dbReference>
<dbReference type="GO" id="GO:0003677">
    <property type="term" value="F:DNA binding"/>
    <property type="evidence" value="ECO:0007669"/>
    <property type="project" value="InterPro"/>
</dbReference>
<dbReference type="GO" id="GO:0016301">
    <property type="term" value="F:kinase activity"/>
    <property type="evidence" value="ECO:0007669"/>
    <property type="project" value="UniProtKB-KW"/>
</dbReference>
<keyword evidence="3" id="KW-0808">Transferase</keyword>
<evidence type="ECO:0000313" key="4">
    <source>
        <dbReference type="EMBL" id="MCS5708657.1"/>
    </source>
</evidence>
<sequence>MGKSPSLVISEEDYQKISSLLLNIKTEIAELLEEELGRATLVPASELPANVVSMNSEVTFMDLDTNKEQKVTLVYPNEADIEKSKISIFAPVGAALIGLRIGQSIDWPLPDGKNRHVKVISLVRPDLSNTK</sequence>
<dbReference type="Gene3D" id="3.10.50.30">
    <property type="entry name" value="Transcription elongation factor, GreA/GreB, C-terminal domain"/>
    <property type="match status" value="1"/>
</dbReference>
<dbReference type="InterPro" id="IPR036953">
    <property type="entry name" value="GreA/GreB_C_sf"/>
</dbReference>
<protein>
    <submittedName>
        <fullName evidence="4">Nucleoside diphosphate kinase regulator</fullName>
    </submittedName>
    <submittedName>
        <fullName evidence="3">Regulator of nucleoside diphosphate kinase</fullName>
    </submittedName>
</protein>
<dbReference type="GO" id="GO:0070063">
    <property type="term" value="F:RNA polymerase binding"/>
    <property type="evidence" value="ECO:0007669"/>
    <property type="project" value="InterPro"/>
</dbReference>
<dbReference type="InterPro" id="IPR001437">
    <property type="entry name" value="Tscrpt_elong_fac_GreA/B_C"/>
</dbReference>
<dbReference type="Pfam" id="PF14760">
    <property type="entry name" value="Rnk_N"/>
    <property type="match status" value="1"/>
</dbReference>
<reference evidence="3" key="1">
    <citation type="submission" date="2015-09" db="EMBL/GenBank/DDBJ databases">
        <title>Draft Genome Sequences of Two Novel Amoeba-resistant Intranuclear Bacteria, Candidatus Berkiella cookevillensis and Candidatus Berkiella aquae.</title>
        <authorList>
            <person name="Mehari Y.T."/>
            <person name="Arivett B.A."/>
            <person name="Farone A.L."/>
            <person name="Gunderson J.H."/>
            <person name="Farone M.B."/>
        </authorList>
    </citation>
    <scope>NUCLEOTIDE SEQUENCE [LARGE SCALE GENOMIC DNA]</scope>
    <source>
        <strain evidence="3">CC99</strain>
    </source>
</reference>
<dbReference type="GO" id="GO:0006354">
    <property type="term" value="P:DNA-templated transcription elongation"/>
    <property type="evidence" value="ECO:0007669"/>
    <property type="project" value="TreeGrafter"/>
</dbReference>
<dbReference type="OrthoDB" id="192847at2"/>
<dbReference type="Pfam" id="PF01272">
    <property type="entry name" value="GreA_GreB"/>
    <property type="match status" value="1"/>
</dbReference>
<reference evidence="4" key="3">
    <citation type="submission" date="2021-06" db="EMBL/GenBank/DDBJ databases">
        <title>Genomic Description and Analysis of Intracellular Bacteria, Candidatus Berkiella cookevillensis and Candidatus Berkiella aquae.</title>
        <authorList>
            <person name="Kidane D.T."/>
            <person name="Mehari Y.T."/>
            <person name="Rice F.C."/>
            <person name="Arivett B.A."/>
            <person name="Farone A.L."/>
            <person name="Berk S.G."/>
            <person name="Farone M.B."/>
        </authorList>
    </citation>
    <scope>NUCLEOTIDE SEQUENCE</scope>
    <source>
        <strain evidence="4">CC99</strain>
    </source>
</reference>
<dbReference type="STRING" id="437022.CC99x_01664"/>
<evidence type="ECO:0000313" key="3">
    <source>
        <dbReference type="EMBL" id="KRG18222.1"/>
    </source>
</evidence>
<comment type="caution">
    <text evidence="3">The sequence shown here is derived from an EMBL/GenBank/DDBJ whole genome shotgun (WGS) entry which is preliminary data.</text>
</comment>
<dbReference type="Proteomes" id="UP000051494">
    <property type="component" value="Unassembled WGS sequence"/>
</dbReference>
<dbReference type="InterPro" id="IPR023459">
    <property type="entry name" value="Tscrpt_elong_fac_GreA/B_fam"/>
</dbReference>
<dbReference type="PANTHER" id="PTHR30437:SF5">
    <property type="entry name" value="REGULATOR OF NUCLEOSIDE DIPHOSPHATE KINASE"/>
    <property type="match status" value="1"/>
</dbReference>
<dbReference type="RefSeq" id="WP_057624751.1">
    <property type="nucleotide sequence ID" value="NZ_LKHV02000001.1"/>
</dbReference>
<evidence type="ECO:0000259" key="1">
    <source>
        <dbReference type="Pfam" id="PF01272"/>
    </source>
</evidence>
<accession>A0A0Q9YN10</accession>
<name>A0A0Q9YN10_9GAMM</name>
<dbReference type="EMBL" id="LKHV01000008">
    <property type="protein sequence ID" value="KRG18222.1"/>
    <property type="molecule type" value="Genomic_DNA"/>
</dbReference>
<dbReference type="PIRSF" id="PIRSF006092">
    <property type="entry name" value="GreA_GreB"/>
    <property type="match status" value="1"/>
</dbReference>
<dbReference type="SUPFAM" id="SSF54534">
    <property type="entry name" value="FKBP-like"/>
    <property type="match status" value="1"/>
</dbReference>
<keyword evidence="3" id="KW-0418">Kinase</keyword>
<dbReference type="InterPro" id="IPR029462">
    <property type="entry name" value="Rnk_N"/>
</dbReference>
<feature type="domain" description="Regulator of nucleoside diphosphate kinase N-terminal" evidence="2">
    <location>
        <begin position="5"/>
        <end position="42"/>
    </location>
</feature>
<reference evidence="4" key="2">
    <citation type="journal article" date="2016" name="Genome Announc.">
        <title>Draft Genome Sequences of Two Novel Amoeba-Resistant Intranuclear Bacteria, 'Candidatus Berkiella cookevillensis' and 'Candidatus Berkiella aquae'.</title>
        <authorList>
            <person name="Mehari Y.T."/>
            <person name="Arivett B.A."/>
            <person name="Farone A.L."/>
            <person name="Gunderson J.H."/>
            <person name="Farone M.B."/>
        </authorList>
    </citation>
    <scope>NUCLEOTIDE SEQUENCE</scope>
    <source>
        <strain evidence="4">CC99</strain>
    </source>
</reference>
<feature type="domain" description="Transcription elongation factor GreA/GreB C-terminal" evidence="1">
    <location>
        <begin position="48"/>
        <end position="121"/>
    </location>
</feature>
<dbReference type="NCBIfam" id="NF004396">
    <property type="entry name" value="PRK05753.1"/>
    <property type="match status" value="1"/>
</dbReference>
<evidence type="ECO:0000313" key="5">
    <source>
        <dbReference type="Proteomes" id="UP000051494"/>
    </source>
</evidence>
<organism evidence="3">
    <name type="scientific">Candidatus Berkiella cookevillensis</name>
    <dbReference type="NCBI Taxonomy" id="437022"/>
    <lineage>
        <taxon>Bacteria</taxon>
        <taxon>Pseudomonadati</taxon>
        <taxon>Pseudomonadota</taxon>
        <taxon>Gammaproteobacteria</taxon>
        <taxon>Candidatus Berkiellales</taxon>
        <taxon>Candidatus Berkiellaceae</taxon>
        <taxon>Candidatus Berkiella</taxon>
    </lineage>
</organism>